<accession>A0A2K8ND41</accession>
<dbReference type="KEGG" id="kyr:CVV65_01520"/>
<keyword evidence="2" id="KW-1185">Reference proteome</keyword>
<evidence type="ECO:0000313" key="1">
    <source>
        <dbReference type="EMBL" id="ATY86360.1"/>
    </source>
</evidence>
<dbReference type="AlphaFoldDB" id="A0A2K8ND41"/>
<dbReference type="EMBL" id="CP024955">
    <property type="protein sequence ID" value="ATY86360.1"/>
    <property type="molecule type" value="Genomic_DNA"/>
</dbReference>
<protein>
    <submittedName>
        <fullName evidence="1">Uncharacterized protein</fullName>
    </submittedName>
</protein>
<dbReference type="Proteomes" id="UP000231932">
    <property type="component" value="Chromosome"/>
</dbReference>
<evidence type="ECO:0000313" key="2">
    <source>
        <dbReference type="Proteomes" id="UP000231932"/>
    </source>
</evidence>
<proteinExistence type="predicted"/>
<dbReference type="OrthoDB" id="2626374at2"/>
<reference evidence="2" key="1">
    <citation type="submission" date="2017-11" db="EMBL/GenBank/DDBJ databases">
        <title>Complete Genome Sequence of Kyrpidia sp. Strain EA-1, a thermophilic, hydrogen-oxidizing Bacterium, isolated from the Azores.</title>
        <authorList>
            <person name="Reiner J.E."/>
            <person name="Lapp C.J."/>
            <person name="Bunk B."/>
            <person name="Gescher J."/>
        </authorList>
    </citation>
    <scope>NUCLEOTIDE SEQUENCE [LARGE SCALE GENOMIC DNA]</scope>
    <source>
        <strain evidence="2">EA-1</strain>
    </source>
</reference>
<organism evidence="1 2">
    <name type="scientific">Kyrpidia spormannii</name>
    <dbReference type="NCBI Taxonomy" id="2055160"/>
    <lineage>
        <taxon>Bacteria</taxon>
        <taxon>Bacillati</taxon>
        <taxon>Bacillota</taxon>
        <taxon>Bacilli</taxon>
        <taxon>Bacillales</taxon>
        <taxon>Alicyclobacillaceae</taxon>
        <taxon>Kyrpidia</taxon>
    </lineage>
</organism>
<gene>
    <name evidence="1" type="ORF">CVV65_01520</name>
</gene>
<sequence>MRFLSAETREEMEELAKEDPMIRKALTTLESLSQDPEIRRLYEERVKWLERHSEIT</sequence>
<dbReference type="Pfam" id="PF12784">
    <property type="entry name" value="PDDEXK_2"/>
    <property type="match status" value="1"/>
</dbReference>
<name>A0A2K8ND41_9BACL</name>